<dbReference type="PANTHER" id="PTHR33964">
    <property type="entry name" value="RE45066P-RELATED"/>
    <property type="match status" value="1"/>
</dbReference>
<proteinExistence type="predicted"/>
<organism evidence="2 3">
    <name type="scientific">Trichonephila clavata</name>
    <name type="common">Joro spider</name>
    <name type="synonym">Nephila clavata</name>
    <dbReference type="NCBI Taxonomy" id="2740835"/>
    <lineage>
        <taxon>Eukaryota</taxon>
        <taxon>Metazoa</taxon>
        <taxon>Ecdysozoa</taxon>
        <taxon>Arthropoda</taxon>
        <taxon>Chelicerata</taxon>
        <taxon>Arachnida</taxon>
        <taxon>Araneae</taxon>
        <taxon>Araneomorphae</taxon>
        <taxon>Entelegynae</taxon>
        <taxon>Araneoidea</taxon>
        <taxon>Nephilidae</taxon>
        <taxon>Trichonephila</taxon>
    </lineage>
</organism>
<keyword evidence="3" id="KW-1185">Reference proteome</keyword>
<evidence type="ECO:0000313" key="3">
    <source>
        <dbReference type="Proteomes" id="UP000887116"/>
    </source>
</evidence>
<dbReference type="Proteomes" id="UP000887116">
    <property type="component" value="Unassembled WGS sequence"/>
</dbReference>
<dbReference type="OrthoDB" id="6419880at2759"/>
<dbReference type="PANTHER" id="PTHR33964:SF1">
    <property type="entry name" value="RE45066P"/>
    <property type="match status" value="1"/>
</dbReference>
<feature type="signal peptide" evidence="1">
    <location>
        <begin position="1"/>
        <end position="19"/>
    </location>
</feature>
<sequence length="254" mass="28959">MASLWIIFVLFGSHGIVSCQRDAGECYEDMQRDSDISHLLLDVTSPERIDYFCGRISRLKKCVADYEDQLSNAENTEYLQKARGITTFYLNVCPPGTDITQRYKGNAPCFQLIKHQILSCGSDLPDMSSYEMQKDLNSRCCALSHHRKCVTSAASEHCGKEAGQVVNEILFRYFETQLEGCWKKQECANESDDSWTTDEAPGRRITAPERRAYHTTPKYFNGHDSRNESIRFMNSLLNILSSVLIVLLQFVLPQ</sequence>
<comment type="caution">
    <text evidence="2">The sequence shown here is derived from an EMBL/GenBank/DDBJ whole genome shotgun (WGS) entry which is preliminary data.</text>
</comment>
<feature type="chain" id="PRO_5036499709" evidence="1">
    <location>
        <begin position="20"/>
        <end position="254"/>
    </location>
</feature>
<evidence type="ECO:0000256" key="1">
    <source>
        <dbReference type="SAM" id="SignalP"/>
    </source>
</evidence>
<accession>A0A8X6L6B5</accession>
<gene>
    <name evidence="2" type="primary">AVEN_40795_1</name>
    <name evidence="2" type="ORF">TNCT_110701</name>
</gene>
<evidence type="ECO:0000313" key="2">
    <source>
        <dbReference type="EMBL" id="GFQ95448.1"/>
    </source>
</evidence>
<dbReference type="AlphaFoldDB" id="A0A8X6L6B5"/>
<protein>
    <submittedName>
        <fullName evidence="2">Uncharacterized protein</fullName>
    </submittedName>
</protein>
<reference evidence="2" key="1">
    <citation type="submission" date="2020-07" db="EMBL/GenBank/DDBJ databases">
        <title>Multicomponent nature underlies the extraordinary mechanical properties of spider dragline silk.</title>
        <authorList>
            <person name="Kono N."/>
            <person name="Nakamura H."/>
            <person name="Mori M."/>
            <person name="Yoshida Y."/>
            <person name="Ohtoshi R."/>
            <person name="Malay A.D."/>
            <person name="Moran D.A.P."/>
            <person name="Tomita M."/>
            <person name="Numata K."/>
            <person name="Arakawa K."/>
        </authorList>
    </citation>
    <scope>NUCLEOTIDE SEQUENCE</scope>
</reference>
<dbReference type="EMBL" id="BMAO01024457">
    <property type="protein sequence ID" value="GFQ95448.1"/>
    <property type="molecule type" value="Genomic_DNA"/>
</dbReference>
<keyword evidence="1" id="KW-0732">Signal</keyword>
<name>A0A8X6L6B5_TRICU</name>